<dbReference type="AlphaFoldDB" id="A0A6J8EKH0"/>
<reference evidence="1 2" key="1">
    <citation type="submission" date="2020-06" db="EMBL/GenBank/DDBJ databases">
        <authorList>
            <person name="Li R."/>
            <person name="Bekaert M."/>
        </authorList>
    </citation>
    <scope>NUCLEOTIDE SEQUENCE [LARGE SCALE GENOMIC DNA]</scope>
    <source>
        <strain evidence="2">wild</strain>
    </source>
</reference>
<evidence type="ECO:0000313" key="1">
    <source>
        <dbReference type="EMBL" id="CAC5421104.1"/>
    </source>
</evidence>
<sequence>MCFDQFEHKLKIDYNHFSLSGTLLSKNPEGDQIQNASFMYPPNPWKEISQEGYLSGTFPFNEDEEISDQIQNASFMYPPNPWKEISQEALDLISNLLQVKMRKRFTVDKSLAHVWLQDYQTWCDLRKLEEQVGHRYITHESDDDRWEQFRKDKALKLWQDIGMKGSE</sequence>
<dbReference type="GO" id="GO:0005829">
    <property type="term" value="C:cytosol"/>
    <property type="evidence" value="ECO:0007669"/>
    <property type="project" value="TreeGrafter"/>
</dbReference>
<dbReference type="GO" id="GO:0004697">
    <property type="term" value="F:diacylglycerol-dependent serine/threonine kinase activity"/>
    <property type="evidence" value="ECO:0007669"/>
    <property type="project" value="UniProtKB-EC"/>
</dbReference>
<dbReference type="PANTHER" id="PTHR22968:SF24">
    <property type="entry name" value="SERINE_THREONINE-PROTEIN KINASE"/>
    <property type="match status" value="1"/>
</dbReference>
<protein>
    <submittedName>
        <fullName evidence="1">PKD</fullName>
        <ecNumber evidence="1">2.7.11.13</ecNumber>
    </submittedName>
</protein>
<dbReference type="EC" id="2.7.11.13" evidence="1"/>
<gene>
    <name evidence="1" type="ORF">MCOR_53257</name>
</gene>
<dbReference type="OrthoDB" id="6257627at2759"/>
<accession>A0A6J8EKH0</accession>
<evidence type="ECO:0000313" key="2">
    <source>
        <dbReference type="Proteomes" id="UP000507470"/>
    </source>
</evidence>
<dbReference type="GO" id="GO:0035556">
    <property type="term" value="P:intracellular signal transduction"/>
    <property type="evidence" value="ECO:0007669"/>
    <property type="project" value="TreeGrafter"/>
</dbReference>
<keyword evidence="1" id="KW-0808">Transferase</keyword>
<dbReference type="Gene3D" id="1.10.510.10">
    <property type="entry name" value="Transferase(Phosphotransferase) domain 1"/>
    <property type="match status" value="1"/>
</dbReference>
<dbReference type="GO" id="GO:0007200">
    <property type="term" value="P:phospholipase C-activating G protein-coupled receptor signaling pathway"/>
    <property type="evidence" value="ECO:0007669"/>
    <property type="project" value="TreeGrafter"/>
</dbReference>
<proteinExistence type="predicted"/>
<dbReference type="GO" id="GO:0008270">
    <property type="term" value="F:zinc ion binding"/>
    <property type="evidence" value="ECO:0007669"/>
    <property type="project" value="UniProtKB-KW"/>
</dbReference>
<dbReference type="Proteomes" id="UP000507470">
    <property type="component" value="Unassembled WGS sequence"/>
</dbReference>
<dbReference type="InterPro" id="IPR011009">
    <property type="entry name" value="Kinase-like_dom_sf"/>
</dbReference>
<organism evidence="1 2">
    <name type="scientific">Mytilus coruscus</name>
    <name type="common">Sea mussel</name>
    <dbReference type="NCBI Taxonomy" id="42192"/>
    <lineage>
        <taxon>Eukaryota</taxon>
        <taxon>Metazoa</taxon>
        <taxon>Spiralia</taxon>
        <taxon>Lophotrochozoa</taxon>
        <taxon>Mollusca</taxon>
        <taxon>Bivalvia</taxon>
        <taxon>Autobranchia</taxon>
        <taxon>Pteriomorphia</taxon>
        <taxon>Mytilida</taxon>
        <taxon>Mytiloidea</taxon>
        <taxon>Mytilidae</taxon>
        <taxon>Mytilinae</taxon>
        <taxon>Mytilus</taxon>
    </lineage>
</organism>
<keyword evidence="2" id="KW-1185">Reference proteome</keyword>
<dbReference type="PANTHER" id="PTHR22968">
    <property type="entry name" value="PROTEIN KINASE C, MU"/>
    <property type="match status" value="1"/>
</dbReference>
<name>A0A6J8EKH0_MYTCO</name>
<dbReference type="EMBL" id="CACVKT020009209">
    <property type="protein sequence ID" value="CAC5421104.1"/>
    <property type="molecule type" value="Genomic_DNA"/>
</dbReference>
<dbReference type="SUPFAM" id="SSF56112">
    <property type="entry name" value="Protein kinase-like (PK-like)"/>
    <property type="match status" value="1"/>
</dbReference>